<dbReference type="AlphaFoldDB" id="A0A0Q0CZL8"/>
<dbReference type="GO" id="GO:0008233">
    <property type="term" value="F:peptidase activity"/>
    <property type="evidence" value="ECO:0007669"/>
    <property type="project" value="UniProtKB-KW"/>
</dbReference>
<keyword evidence="2" id="KW-0378">Hydrolase</keyword>
<dbReference type="InterPro" id="IPR022118">
    <property type="entry name" value="Peptidase_C70_AvrRpt2"/>
</dbReference>
<dbReference type="GO" id="GO:0006508">
    <property type="term" value="P:proteolysis"/>
    <property type="evidence" value="ECO:0007669"/>
    <property type="project" value="UniProtKB-KW"/>
</dbReference>
<feature type="region of interest" description="Disordered" evidence="1">
    <location>
        <begin position="1"/>
        <end position="50"/>
    </location>
</feature>
<feature type="region of interest" description="Disordered" evidence="1">
    <location>
        <begin position="76"/>
        <end position="100"/>
    </location>
</feature>
<keyword evidence="2" id="KW-0645">Protease</keyword>
<proteinExistence type="predicted"/>
<comment type="caution">
    <text evidence="2">The sequence shown here is derived from an EMBL/GenBank/DDBJ whole genome shotgun (WGS) entry which is preliminary data.</text>
</comment>
<dbReference type="RefSeq" id="WP_080397204.1">
    <property type="nucleotide sequence ID" value="NZ_LJRI01000757.1"/>
</dbReference>
<sequence length="255" mass="28271">MKIAPIAINHSPLSREVPSHAAPTQAKQTNLQSEARDLDARKSSASSPETRALLATKTVLGRHKIEVPAFGGWFKKKSSKHETGGSSANADSSSVASDSTEKPLFRLTHVPYVSQGNERMGCWYACARMVGHSVEAGPRLGLPELYEGREGPAGLQDFSDVERFIHNEGLTRVDLPDNERFTHEELGALLYKHGPIIFGWKTPNDSWHMSVLTGVDKETSSITFHDPRQGPDLAMPLDYFNQRLAWQVPHAMLYR</sequence>
<dbReference type="Proteomes" id="UP000050384">
    <property type="component" value="Unassembled WGS sequence"/>
</dbReference>
<accession>A0A0Q0CZL8</accession>
<dbReference type="PATRIC" id="fig|264459.3.peg.6469"/>
<reference evidence="2 3" key="1">
    <citation type="submission" date="2015-09" db="EMBL/GenBank/DDBJ databases">
        <title>Genome announcement of multiple Pseudomonas syringae strains.</title>
        <authorList>
            <person name="Thakur S."/>
            <person name="Wang P.W."/>
            <person name="Gong Y."/>
            <person name="Weir B.S."/>
            <person name="Guttman D.S."/>
        </authorList>
    </citation>
    <scope>NUCLEOTIDE SEQUENCE [LARGE SCALE GENOMIC DNA]</scope>
    <source>
        <strain evidence="2 3">ICMP16929</strain>
    </source>
</reference>
<evidence type="ECO:0000313" key="3">
    <source>
        <dbReference type="Proteomes" id="UP000050384"/>
    </source>
</evidence>
<gene>
    <name evidence="2" type="ORF">ALO94_04126</name>
</gene>
<protein>
    <submittedName>
        <fullName evidence="2">Cysteine protease avirulence protein AvrRpt2</fullName>
    </submittedName>
</protein>
<evidence type="ECO:0000256" key="1">
    <source>
        <dbReference type="SAM" id="MobiDB-lite"/>
    </source>
</evidence>
<dbReference type="EMBL" id="LJRI01000757">
    <property type="protein sequence ID" value="KPY91027.1"/>
    <property type="molecule type" value="Genomic_DNA"/>
</dbReference>
<dbReference type="Pfam" id="PF12385">
    <property type="entry name" value="Peptidase_C70"/>
    <property type="match status" value="1"/>
</dbReference>
<organism evidence="2 3">
    <name type="scientific">Pseudomonas syringae pv. spinaceae</name>
    <dbReference type="NCBI Taxonomy" id="264459"/>
    <lineage>
        <taxon>Bacteria</taxon>
        <taxon>Pseudomonadati</taxon>
        <taxon>Pseudomonadota</taxon>
        <taxon>Gammaproteobacteria</taxon>
        <taxon>Pseudomonadales</taxon>
        <taxon>Pseudomonadaceae</taxon>
        <taxon>Pseudomonas</taxon>
        <taxon>Pseudomonas syringae</taxon>
    </lineage>
</organism>
<name>A0A0Q0CZL8_PSESX</name>
<dbReference type="Gene3D" id="3.90.70.10">
    <property type="entry name" value="Cysteine proteinases"/>
    <property type="match status" value="1"/>
</dbReference>
<feature type="compositionally biased region" description="Low complexity" evidence="1">
    <location>
        <begin position="86"/>
        <end position="98"/>
    </location>
</feature>
<evidence type="ECO:0000313" key="2">
    <source>
        <dbReference type="EMBL" id="KPY91027.1"/>
    </source>
</evidence>